<reference evidence="2" key="1">
    <citation type="submission" date="2025-08" db="UniProtKB">
        <authorList>
            <consortium name="RefSeq"/>
        </authorList>
    </citation>
    <scope>IDENTIFICATION</scope>
    <source>
        <tissue evidence="2">Brain</tissue>
    </source>
</reference>
<protein>
    <submittedName>
        <fullName evidence="2">WD repeat-containing protein 87-like</fullName>
    </submittedName>
</protein>
<dbReference type="KEGG" id="mpuf:106004073"/>
<dbReference type="PANTHER" id="PTHR42968">
    <property type="entry name" value="WD REPEAT-CONTAINING"/>
    <property type="match status" value="1"/>
</dbReference>
<dbReference type="OrthoDB" id="6262491at2759"/>
<evidence type="ECO:0000313" key="1">
    <source>
        <dbReference type="Proteomes" id="UP000000715"/>
    </source>
</evidence>
<dbReference type="RefSeq" id="XP_012903064.1">
    <property type="nucleotide sequence ID" value="XM_013047610.2"/>
</dbReference>
<sequence length="650" mass="74600">MEVICSEERVLKMELPKKDVSLSEDKALAEKREGTMRREMPFKKERLLDGKRDPTLMDKAMWPTEIPLPVALEKKRMPLKVLGVHLDLEGQESKRLGAHPMTSSWGRQEDVLLEKARGMGIGLEIQIPEVLHRPESHLPDIIMKSQKPERWPKGARWKWFFKYQDTLMRKTEGQAPGPAPAPSLTSIPAERPCYSEASFSGEDWINNALIRLKAGEKLSRDSFHRLYQLLRGFTAKGYSKWMPLCNLKVIAKHLRQNLVVSHTDTPQHKDVLSPVHLKVIPPIKRKEKHSQLESFPIIEPVFPSATGRSQTPAALNWHLLAESYRKKQAQQLSCAVKEIPHLHPIRKDVPTTVYPSFNKKSLDLILQKEFQVLSDKEELPKFHKAKREFLSLKALPIPSPVSASTTKRTGVPKAIKWHLLGEPYRSARVRQLSNALEEMDMKHVYPAAREIFTGAHASVDKQTLALMFQKDLKAFRGKDRALTMTKLKKAQSISKKKEEVPQWETFVAVYHVLRMLQQHYAKDSAAWMEQFYQLMDLYQFKSPQIQRLLLELLQRKEFQPQETIFKKPLKTQELVLGERLFCGLFCGHSHARAGPLKFHNVVPLPGKSRVHTIQPVGIAQYGFLELAWKNLPQANSYLVEGRPNIPTPTL</sequence>
<dbReference type="Proteomes" id="UP000000715">
    <property type="component" value="Unplaced"/>
</dbReference>
<name>A0A8U0NKH4_MUSPF</name>
<organism evidence="1 2">
    <name type="scientific">Mustela putorius furo</name>
    <name type="common">European domestic ferret</name>
    <name type="synonym">Mustela furo</name>
    <dbReference type="NCBI Taxonomy" id="9669"/>
    <lineage>
        <taxon>Eukaryota</taxon>
        <taxon>Metazoa</taxon>
        <taxon>Chordata</taxon>
        <taxon>Craniata</taxon>
        <taxon>Vertebrata</taxon>
        <taxon>Euteleostomi</taxon>
        <taxon>Mammalia</taxon>
        <taxon>Eutheria</taxon>
        <taxon>Laurasiatheria</taxon>
        <taxon>Carnivora</taxon>
        <taxon>Caniformia</taxon>
        <taxon>Musteloidea</taxon>
        <taxon>Mustelidae</taxon>
        <taxon>Mustelinae</taxon>
        <taxon>Mustela</taxon>
    </lineage>
</organism>
<dbReference type="GeneID" id="106004073"/>
<gene>
    <name evidence="2" type="primary">LOC106004073</name>
</gene>
<proteinExistence type="predicted"/>
<evidence type="ECO:0000313" key="2">
    <source>
        <dbReference type="RefSeq" id="XP_012903064.1"/>
    </source>
</evidence>
<accession>A0A8U0NKH4</accession>
<keyword evidence="1" id="KW-1185">Reference proteome</keyword>
<dbReference type="AlphaFoldDB" id="A0A8U0NKH4"/>
<dbReference type="PANTHER" id="PTHR42968:SF28">
    <property type="entry name" value="WD REPEAT DOMAIN 87"/>
    <property type="match status" value="1"/>
</dbReference>